<feature type="domain" description="KIB1-4 beta-propeller" evidence="1">
    <location>
        <begin position="11"/>
        <end position="213"/>
    </location>
</feature>
<feature type="non-terminal residue" evidence="2">
    <location>
        <position position="1"/>
    </location>
</feature>
<name>A0A392Q7G7_9FABA</name>
<dbReference type="InterPro" id="IPR005174">
    <property type="entry name" value="KIB1-4_b-propeller"/>
</dbReference>
<evidence type="ECO:0000313" key="3">
    <source>
        <dbReference type="Proteomes" id="UP000265520"/>
    </source>
</evidence>
<dbReference type="PANTHER" id="PTHR47123:SF15">
    <property type="entry name" value="F-BOX PROTEIN SKIP23"/>
    <property type="match status" value="1"/>
</dbReference>
<evidence type="ECO:0000313" key="2">
    <source>
        <dbReference type="EMBL" id="MCI19205.1"/>
    </source>
</evidence>
<sequence>NPPPNQQQTLNPWLIKIGPDSRGRTSLWNPLSPDNQLRLRFQLPHHFDFNELSVFKLGHEFVIGDFPSVIKKVVAYDTLHSGNDRCSVLLTIHIFGKLAIFRSGDKQWTIMPPKMPRDPHYTDIRVFNGRPIAVDSTGRTVVVGSDLSLDLVAEAVFGGNTKFLVVSDGELLLVDKYSDNLGDFRQFILQADDWMVYAIGIERAVRFVVFRLDE</sequence>
<accession>A0A392Q7G7</accession>
<dbReference type="InterPro" id="IPR051304">
    <property type="entry name" value="SCF_F-box_domain"/>
</dbReference>
<dbReference type="PANTHER" id="PTHR47123">
    <property type="entry name" value="F-BOX PROTEIN SKIP23"/>
    <property type="match status" value="1"/>
</dbReference>
<keyword evidence="3" id="KW-1185">Reference proteome</keyword>
<dbReference type="Proteomes" id="UP000265520">
    <property type="component" value="Unassembled WGS sequence"/>
</dbReference>
<feature type="non-terminal residue" evidence="2">
    <location>
        <position position="214"/>
    </location>
</feature>
<protein>
    <submittedName>
        <fullName evidence="2">F-box protein</fullName>
    </submittedName>
</protein>
<organism evidence="2 3">
    <name type="scientific">Trifolium medium</name>
    <dbReference type="NCBI Taxonomy" id="97028"/>
    <lineage>
        <taxon>Eukaryota</taxon>
        <taxon>Viridiplantae</taxon>
        <taxon>Streptophyta</taxon>
        <taxon>Embryophyta</taxon>
        <taxon>Tracheophyta</taxon>
        <taxon>Spermatophyta</taxon>
        <taxon>Magnoliopsida</taxon>
        <taxon>eudicotyledons</taxon>
        <taxon>Gunneridae</taxon>
        <taxon>Pentapetalae</taxon>
        <taxon>rosids</taxon>
        <taxon>fabids</taxon>
        <taxon>Fabales</taxon>
        <taxon>Fabaceae</taxon>
        <taxon>Papilionoideae</taxon>
        <taxon>50 kb inversion clade</taxon>
        <taxon>NPAAA clade</taxon>
        <taxon>Hologalegina</taxon>
        <taxon>IRL clade</taxon>
        <taxon>Trifolieae</taxon>
        <taxon>Trifolium</taxon>
    </lineage>
</organism>
<proteinExistence type="predicted"/>
<comment type="caution">
    <text evidence="2">The sequence shown here is derived from an EMBL/GenBank/DDBJ whole genome shotgun (WGS) entry which is preliminary data.</text>
</comment>
<dbReference type="Pfam" id="PF03478">
    <property type="entry name" value="Beta-prop_KIB1-4"/>
    <property type="match status" value="1"/>
</dbReference>
<evidence type="ECO:0000259" key="1">
    <source>
        <dbReference type="Pfam" id="PF03478"/>
    </source>
</evidence>
<reference evidence="2 3" key="1">
    <citation type="journal article" date="2018" name="Front. Plant Sci.">
        <title>Red Clover (Trifolium pratense) and Zigzag Clover (T. medium) - A Picture of Genomic Similarities and Differences.</title>
        <authorList>
            <person name="Dluhosova J."/>
            <person name="Istvanek J."/>
            <person name="Nedelnik J."/>
            <person name="Repkova J."/>
        </authorList>
    </citation>
    <scope>NUCLEOTIDE SEQUENCE [LARGE SCALE GENOMIC DNA]</scope>
    <source>
        <strain evidence="3">cv. 10/8</strain>
        <tissue evidence="2">Leaf</tissue>
    </source>
</reference>
<dbReference type="AlphaFoldDB" id="A0A392Q7G7"/>
<dbReference type="EMBL" id="LXQA010113743">
    <property type="protein sequence ID" value="MCI19205.1"/>
    <property type="molecule type" value="Genomic_DNA"/>
</dbReference>